<dbReference type="AlphaFoldDB" id="A0A501WJH9"/>
<sequence length="169" mass="17393">MPEKPEPAPPAAEPALPPEVVALAQNGAAISMAARDADGRPVVGLGVGCRLRPDGRMRILLSEPANLRLLAAIEAGSALAVTFVSTRAFGAFQVKAGSAARCPASPDDLPELDRQVALASDGLVEIGFNRTQAAGYTAFVAGELTAIELRPERVFLQTPGPGAGTEIAR</sequence>
<gene>
    <name evidence="1" type="ORF">FJM51_18005</name>
</gene>
<dbReference type="EMBL" id="VFRP01000023">
    <property type="protein sequence ID" value="TPE48284.1"/>
    <property type="molecule type" value="Genomic_DNA"/>
</dbReference>
<organism evidence="1 2">
    <name type="scientific">Amaricoccus solimangrovi</name>
    <dbReference type="NCBI Taxonomy" id="2589815"/>
    <lineage>
        <taxon>Bacteria</taxon>
        <taxon>Pseudomonadati</taxon>
        <taxon>Pseudomonadota</taxon>
        <taxon>Alphaproteobacteria</taxon>
        <taxon>Rhodobacterales</taxon>
        <taxon>Paracoccaceae</taxon>
        <taxon>Amaricoccus</taxon>
    </lineage>
</organism>
<name>A0A501WJH9_9RHOB</name>
<comment type="caution">
    <text evidence="1">The sequence shown here is derived from an EMBL/GenBank/DDBJ whole genome shotgun (WGS) entry which is preliminary data.</text>
</comment>
<keyword evidence="2" id="KW-1185">Reference proteome</keyword>
<evidence type="ECO:0008006" key="3">
    <source>
        <dbReference type="Google" id="ProtNLM"/>
    </source>
</evidence>
<evidence type="ECO:0000313" key="1">
    <source>
        <dbReference type="EMBL" id="TPE48284.1"/>
    </source>
</evidence>
<dbReference type="RefSeq" id="WP_140455521.1">
    <property type="nucleotide sequence ID" value="NZ_VFRP01000023.1"/>
</dbReference>
<proteinExistence type="predicted"/>
<dbReference type="OrthoDB" id="2618648at2"/>
<evidence type="ECO:0000313" key="2">
    <source>
        <dbReference type="Proteomes" id="UP000319255"/>
    </source>
</evidence>
<protein>
    <recommendedName>
        <fullName evidence="3">Pyridoxamine 5'-phosphate oxidase putative domain-containing protein</fullName>
    </recommendedName>
</protein>
<accession>A0A501WJH9</accession>
<dbReference type="Proteomes" id="UP000319255">
    <property type="component" value="Unassembled WGS sequence"/>
</dbReference>
<reference evidence="1 2" key="1">
    <citation type="submission" date="2019-06" db="EMBL/GenBank/DDBJ databases">
        <title>A novel bacterium of genus Amaricoccus, isolated from marine sediment.</title>
        <authorList>
            <person name="Huang H."/>
            <person name="Mo K."/>
            <person name="Hu Y."/>
        </authorList>
    </citation>
    <scope>NUCLEOTIDE SEQUENCE [LARGE SCALE GENOMIC DNA]</scope>
    <source>
        <strain evidence="1 2">HB172011</strain>
    </source>
</reference>